<reference evidence="2 3" key="1">
    <citation type="submission" date="2018-08" db="EMBL/GenBank/DDBJ databases">
        <title>Genomic Encyclopedia of Type Strains, Phase IV (KMG-IV): sequencing the most valuable type-strain genomes for metagenomic binning, comparative biology and taxonomic classification.</title>
        <authorList>
            <person name="Goeker M."/>
        </authorList>
    </citation>
    <scope>NUCLEOTIDE SEQUENCE [LARGE SCALE GENOMIC DNA]</scope>
    <source>
        <strain evidence="2 3">BW863</strain>
    </source>
</reference>
<dbReference type="InterPro" id="IPR013762">
    <property type="entry name" value="Integrase-like_cat_sf"/>
</dbReference>
<accession>A0A3D9YP71</accession>
<evidence type="ECO:0000313" key="3">
    <source>
        <dbReference type="Proteomes" id="UP000256900"/>
    </source>
</evidence>
<evidence type="ECO:0008006" key="4">
    <source>
        <dbReference type="Google" id="ProtNLM"/>
    </source>
</evidence>
<dbReference type="AlphaFoldDB" id="A0A3D9YP71"/>
<organism evidence="2 3">
    <name type="scientific">Methylovirgula ligni</name>
    <dbReference type="NCBI Taxonomy" id="569860"/>
    <lineage>
        <taxon>Bacteria</taxon>
        <taxon>Pseudomonadati</taxon>
        <taxon>Pseudomonadota</taxon>
        <taxon>Alphaproteobacteria</taxon>
        <taxon>Hyphomicrobiales</taxon>
        <taxon>Beijerinckiaceae</taxon>
        <taxon>Methylovirgula</taxon>
    </lineage>
</organism>
<evidence type="ECO:0000256" key="1">
    <source>
        <dbReference type="ARBA" id="ARBA00023172"/>
    </source>
</evidence>
<dbReference type="InterPro" id="IPR011010">
    <property type="entry name" value="DNA_brk_join_enz"/>
</dbReference>
<dbReference type="EMBL" id="QUMO01000006">
    <property type="protein sequence ID" value="REF83293.1"/>
    <property type="molecule type" value="Genomic_DNA"/>
</dbReference>
<dbReference type="GO" id="GO:0015074">
    <property type="term" value="P:DNA integration"/>
    <property type="evidence" value="ECO:0007669"/>
    <property type="project" value="InterPro"/>
</dbReference>
<comment type="caution">
    <text evidence="2">The sequence shown here is derived from an EMBL/GenBank/DDBJ whole genome shotgun (WGS) entry which is preliminary data.</text>
</comment>
<keyword evidence="1" id="KW-0233">DNA recombination</keyword>
<proteinExistence type="predicted"/>
<protein>
    <recommendedName>
        <fullName evidence="4">Phage integrase family protein</fullName>
    </recommendedName>
</protein>
<dbReference type="GO" id="GO:0006310">
    <property type="term" value="P:DNA recombination"/>
    <property type="evidence" value="ECO:0007669"/>
    <property type="project" value="UniProtKB-KW"/>
</dbReference>
<dbReference type="SUPFAM" id="SSF56349">
    <property type="entry name" value="DNA breaking-rejoining enzymes"/>
    <property type="match status" value="1"/>
</dbReference>
<name>A0A3D9YP71_9HYPH</name>
<dbReference type="GO" id="GO:0003677">
    <property type="term" value="F:DNA binding"/>
    <property type="evidence" value="ECO:0007669"/>
    <property type="project" value="InterPro"/>
</dbReference>
<gene>
    <name evidence="2" type="ORF">DES32_3209</name>
</gene>
<sequence length="392" mass="43981">MVKKSRFPGLIRRRRAGWTALYWSAANVSTKAAKYPEPLIPLPPDATEAELLDLCATYNARLATWLDAGDRPRVFYDGTIGSLCDLFEAHSESPIHEVKGNTAESYIDSLKVIRATVARRAVRALVPVDVKGWYRRWRMPAKPGSKPRIKRAHDAVAAVRMVLRFGASLGYKDCGELAEGLKAIRFERAPPRESEMTFEQAKAFVETALARGDKRGLYMAIGTAAQFETMLRQKDVIGEWGADEAGREIWDGRFTWENIPGGILRLKTSKRSKKGEFDLTTYELLWPLMQMVPQAERVGAIVKGEHDLPIRERSYRTWFRAIARDAGIPDEVWNMDSRAGAVTEALESGADETDVSRAATHSGVVITRRYDRQMRTAVANVAEARKRGRGEN</sequence>
<evidence type="ECO:0000313" key="2">
    <source>
        <dbReference type="EMBL" id="REF83293.1"/>
    </source>
</evidence>
<dbReference type="Gene3D" id="1.10.443.10">
    <property type="entry name" value="Intergrase catalytic core"/>
    <property type="match status" value="1"/>
</dbReference>
<keyword evidence="3" id="KW-1185">Reference proteome</keyword>
<dbReference type="Proteomes" id="UP000256900">
    <property type="component" value="Unassembled WGS sequence"/>
</dbReference>